<sequence>MTCAFPLESFRPQVEWFHKFLGFVDASLLRFCKLKFPMQKLRLSIGPLDVIGSSFFLDKWIVLAVENVVKELNFHLMSRNTVHLPRMIELDDMYILPQAIFSATSMTTLDVCGCKLEQLSGSAGFHFLKNVKLVKVLLNEQIVQMLITECPLLENLLLHYCSGLRRFCVSDALKLKVVEFFTSYDEVESIEIAALYEFRKWSPSFPCEVENLHLDLTMWPSNYTAFLDGLFSICYPRYMSIVAYGGDFELFIKWLNRKLRNQDAKCCNSQTIKCWRHYLKDAEIYCFQPGDDDEEPYVIHDLNKELPELPLGDLYFRLDWLCYEA</sequence>
<dbReference type="EMBL" id="JAUESC010000004">
    <property type="protein sequence ID" value="KAK0596372.1"/>
    <property type="molecule type" value="Genomic_DNA"/>
</dbReference>
<dbReference type="InterPro" id="IPR055411">
    <property type="entry name" value="LRR_FXL15/At3g58940/PEG3-like"/>
</dbReference>
<dbReference type="Proteomes" id="UP001168877">
    <property type="component" value="Unassembled WGS sequence"/>
</dbReference>
<accession>A0AA39STP2</accession>
<dbReference type="SUPFAM" id="SSF52047">
    <property type="entry name" value="RNI-like"/>
    <property type="match status" value="1"/>
</dbReference>
<feature type="domain" description="F-box/LRR-repeat protein 15/At3g58940/PEG3-like LRR" evidence="1">
    <location>
        <begin position="57"/>
        <end position="185"/>
    </location>
</feature>
<evidence type="ECO:0000313" key="3">
    <source>
        <dbReference type="Proteomes" id="UP001168877"/>
    </source>
</evidence>
<dbReference type="PANTHER" id="PTHR31639:SF195">
    <property type="entry name" value="F-BOX DOMAIN-CONTAINING PROTEIN"/>
    <property type="match status" value="1"/>
</dbReference>
<dbReference type="Pfam" id="PF24758">
    <property type="entry name" value="LRR_At5g56370"/>
    <property type="match status" value="1"/>
</dbReference>
<keyword evidence="3" id="KW-1185">Reference proteome</keyword>
<gene>
    <name evidence="2" type="ORF">LWI29_015027</name>
</gene>
<proteinExistence type="predicted"/>
<protein>
    <recommendedName>
        <fullName evidence="1">F-box/LRR-repeat protein 15/At3g58940/PEG3-like LRR domain-containing protein</fullName>
    </recommendedName>
</protein>
<organism evidence="2 3">
    <name type="scientific">Acer saccharum</name>
    <name type="common">Sugar maple</name>
    <dbReference type="NCBI Taxonomy" id="4024"/>
    <lineage>
        <taxon>Eukaryota</taxon>
        <taxon>Viridiplantae</taxon>
        <taxon>Streptophyta</taxon>
        <taxon>Embryophyta</taxon>
        <taxon>Tracheophyta</taxon>
        <taxon>Spermatophyta</taxon>
        <taxon>Magnoliopsida</taxon>
        <taxon>eudicotyledons</taxon>
        <taxon>Gunneridae</taxon>
        <taxon>Pentapetalae</taxon>
        <taxon>rosids</taxon>
        <taxon>malvids</taxon>
        <taxon>Sapindales</taxon>
        <taxon>Sapindaceae</taxon>
        <taxon>Hippocastanoideae</taxon>
        <taxon>Acereae</taxon>
        <taxon>Acer</taxon>
    </lineage>
</organism>
<evidence type="ECO:0000259" key="1">
    <source>
        <dbReference type="Pfam" id="PF24758"/>
    </source>
</evidence>
<name>A0AA39STP2_ACESA</name>
<evidence type="ECO:0000313" key="2">
    <source>
        <dbReference type="EMBL" id="KAK0596372.1"/>
    </source>
</evidence>
<comment type="caution">
    <text evidence="2">The sequence shown here is derived from an EMBL/GenBank/DDBJ whole genome shotgun (WGS) entry which is preliminary data.</text>
</comment>
<dbReference type="PANTHER" id="PTHR31639">
    <property type="entry name" value="F-BOX PROTEIN-LIKE"/>
    <property type="match status" value="1"/>
</dbReference>
<reference evidence="2" key="2">
    <citation type="submission" date="2023-06" db="EMBL/GenBank/DDBJ databases">
        <authorList>
            <person name="Swenson N.G."/>
            <person name="Wegrzyn J.L."/>
            <person name="Mcevoy S.L."/>
        </authorList>
    </citation>
    <scope>NUCLEOTIDE SEQUENCE</scope>
    <source>
        <strain evidence="2">NS2018</strain>
        <tissue evidence="2">Leaf</tissue>
    </source>
</reference>
<dbReference type="AlphaFoldDB" id="A0AA39STP2"/>
<reference evidence="2" key="1">
    <citation type="journal article" date="2022" name="Plant J.">
        <title>Strategies of tolerance reflected in two North American maple genomes.</title>
        <authorList>
            <person name="McEvoy S.L."/>
            <person name="Sezen U.U."/>
            <person name="Trouern-Trend A."/>
            <person name="McMahon S.M."/>
            <person name="Schaberg P.G."/>
            <person name="Yang J."/>
            <person name="Wegrzyn J.L."/>
            <person name="Swenson N.G."/>
        </authorList>
    </citation>
    <scope>NUCLEOTIDE SEQUENCE</scope>
    <source>
        <strain evidence="2">NS2018</strain>
    </source>
</reference>